<feature type="transmembrane region" description="Helical" evidence="6">
    <location>
        <begin position="431"/>
        <end position="452"/>
    </location>
</feature>
<comment type="caution">
    <text evidence="7">The sequence shown here is derived from an EMBL/GenBank/DDBJ whole genome shotgun (WGS) entry which is preliminary data.</text>
</comment>
<evidence type="ECO:0000256" key="4">
    <source>
        <dbReference type="ARBA" id="ARBA00022989"/>
    </source>
</evidence>
<evidence type="ECO:0000256" key="1">
    <source>
        <dbReference type="ARBA" id="ARBA00004651"/>
    </source>
</evidence>
<keyword evidence="4 6" id="KW-1133">Transmembrane helix</keyword>
<keyword evidence="2" id="KW-1003">Cell membrane</keyword>
<feature type="transmembrane region" description="Helical" evidence="6">
    <location>
        <begin position="209"/>
        <end position="226"/>
    </location>
</feature>
<keyword evidence="5 6" id="KW-0472">Membrane</keyword>
<dbReference type="PANTHER" id="PTHR30250">
    <property type="entry name" value="PST FAMILY PREDICTED COLANIC ACID TRANSPORTER"/>
    <property type="match status" value="1"/>
</dbReference>
<feature type="transmembrane region" description="Helical" evidence="6">
    <location>
        <begin position="83"/>
        <end position="106"/>
    </location>
</feature>
<feature type="transmembrane region" description="Helical" evidence="6">
    <location>
        <begin position="322"/>
        <end position="343"/>
    </location>
</feature>
<feature type="transmembrane region" description="Helical" evidence="6">
    <location>
        <begin position="355"/>
        <end position="373"/>
    </location>
</feature>
<feature type="transmembrane region" description="Helical" evidence="6">
    <location>
        <begin position="169"/>
        <end position="188"/>
    </location>
</feature>
<dbReference type="RefSeq" id="WP_067394509.1">
    <property type="nucleotide sequence ID" value="NZ_JXKH01000004.1"/>
</dbReference>
<name>A0A1L8RFQ9_9ENTE</name>
<sequence length="464" mass="53004">MNDLKRVLRGTGVYLIGTIFTKMIQFFLLPIYTESLSPLEYGTYDLELAYATILWSSIYLDIYGGILRFIFEYKDNKEKPVYNGLLIFLSSTVLYGVFILIANLIFGNIFQYPIWIFLVGFTTVLQQVVGYVSRGYGDNRTFIIGGILGSIFTFTTAFLFLKIFSMQYYAIYLSTIIGMVVNAVYVGYKIHFFKFIKMRYYDYKVLYEMLKYSIPLSVNSVSYWLLTGANRIIIANFLSVSENGLYAIVGKFGAIISLFTQAFQMAWQELSFSKAGTNNEDLGCFYTKALNKFLIVILGGATITIPFIKFIFPIFIDSKYSEAIYLVPFTILAAVFTAYSSFLSSIIGTLKKTKIIFTTTLSGAVVNIVFLLLTINFLGIQSATISLTLGYFVMFIRRLQLVNKTLQVNVYWKDFIISCAVYFVTSSVFTYYGNLINVGMLFIVIIFYLIYFKEDILKIKNSLF</sequence>
<evidence type="ECO:0000313" key="7">
    <source>
        <dbReference type="EMBL" id="OJG18535.1"/>
    </source>
</evidence>
<feature type="transmembrane region" description="Helical" evidence="6">
    <location>
        <begin position="408"/>
        <end position="425"/>
    </location>
</feature>
<keyword evidence="3 6" id="KW-0812">Transmembrane</keyword>
<dbReference type="AlphaFoldDB" id="A0A1L8RFQ9"/>
<feature type="transmembrane region" description="Helical" evidence="6">
    <location>
        <begin position="12"/>
        <end position="32"/>
    </location>
</feature>
<feature type="transmembrane region" description="Helical" evidence="6">
    <location>
        <begin position="293"/>
        <end position="316"/>
    </location>
</feature>
<dbReference type="InterPro" id="IPR050833">
    <property type="entry name" value="Poly_Biosynth_Transport"/>
</dbReference>
<accession>A0A1L8RFQ9</accession>
<feature type="transmembrane region" description="Helical" evidence="6">
    <location>
        <begin position="112"/>
        <end position="130"/>
    </location>
</feature>
<feature type="transmembrane region" description="Helical" evidence="6">
    <location>
        <begin position="379"/>
        <end position="396"/>
    </location>
</feature>
<dbReference type="Pfam" id="PF01943">
    <property type="entry name" value="Polysacc_synt"/>
    <property type="match status" value="1"/>
</dbReference>
<reference evidence="7 8" key="1">
    <citation type="submission" date="2014-12" db="EMBL/GenBank/DDBJ databases">
        <title>Draft genome sequences of 29 type strains of Enterococci.</title>
        <authorList>
            <person name="Zhong Z."/>
            <person name="Sun Z."/>
            <person name="Liu W."/>
            <person name="Zhang W."/>
            <person name="Zhang H."/>
        </authorList>
    </citation>
    <scope>NUCLEOTIDE SEQUENCE [LARGE SCALE GENOMIC DNA]</scope>
    <source>
        <strain evidence="7 8">DSM 17029</strain>
    </source>
</reference>
<feature type="transmembrane region" description="Helical" evidence="6">
    <location>
        <begin position="52"/>
        <end position="71"/>
    </location>
</feature>
<protein>
    <submittedName>
        <fullName evidence="7">Polysaccharide biosynthesis protein</fullName>
    </submittedName>
</protein>
<dbReference type="GO" id="GO:0005886">
    <property type="term" value="C:plasma membrane"/>
    <property type="evidence" value="ECO:0007669"/>
    <property type="project" value="UniProtKB-SubCell"/>
</dbReference>
<feature type="transmembrane region" description="Helical" evidence="6">
    <location>
        <begin position="142"/>
        <end position="163"/>
    </location>
</feature>
<evidence type="ECO:0000256" key="2">
    <source>
        <dbReference type="ARBA" id="ARBA00022475"/>
    </source>
</evidence>
<evidence type="ECO:0000256" key="6">
    <source>
        <dbReference type="SAM" id="Phobius"/>
    </source>
</evidence>
<dbReference type="InterPro" id="IPR002797">
    <property type="entry name" value="Polysacc_synth"/>
</dbReference>
<proteinExistence type="predicted"/>
<evidence type="ECO:0000313" key="8">
    <source>
        <dbReference type="Proteomes" id="UP000181884"/>
    </source>
</evidence>
<gene>
    <name evidence="7" type="ORF">RU97_GL001932</name>
</gene>
<dbReference type="STRING" id="214095.RU97_GL001932"/>
<dbReference type="EMBL" id="JXKH01000004">
    <property type="protein sequence ID" value="OJG18535.1"/>
    <property type="molecule type" value="Genomic_DNA"/>
</dbReference>
<dbReference type="PANTHER" id="PTHR30250:SF11">
    <property type="entry name" value="O-ANTIGEN TRANSPORTER-RELATED"/>
    <property type="match status" value="1"/>
</dbReference>
<evidence type="ECO:0000256" key="5">
    <source>
        <dbReference type="ARBA" id="ARBA00023136"/>
    </source>
</evidence>
<dbReference type="Proteomes" id="UP000181884">
    <property type="component" value="Unassembled WGS sequence"/>
</dbReference>
<keyword evidence="8" id="KW-1185">Reference proteome</keyword>
<evidence type="ECO:0000256" key="3">
    <source>
        <dbReference type="ARBA" id="ARBA00022692"/>
    </source>
</evidence>
<organism evidence="7 8">
    <name type="scientific">Enterococcus canis</name>
    <dbReference type="NCBI Taxonomy" id="214095"/>
    <lineage>
        <taxon>Bacteria</taxon>
        <taxon>Bacillati</taxon>
        <taxon>Bacillota</taxon>
        <taxon>Bacilli</taxon>
        <taxon>Lactobacillales</taxon>
        <taxon>Enterococcaceae</taxon>
        <taxon>Enterococcus</taxon>
    </lineage>
</organism>
<comment type="subcellular location">
    <subcellularLocation>
        <location evidence="1">Cell membrane</location>
        <topology evidence="1">Multi-pass membrane protein</topology>
    </subcellularLocation>
</comment>
<feature type="transmembrane region" description="Helical" evidence="6">
    <location>
        <begin position="246"/>
        <end position="267"/>
    </location>
</feature>